<feature type="signal peptide" evidence="5">
    <location>
        <begin position="1"/>
        <end position="26"/>
    </location>
</feature>
<keyword evidence="3" id="KW-0722">Serine protease inhibitor</keyword>
<evidence type="ECO:0000259" key="6">
    <source>
        <dbReference type="SMART" id="SM00093"/>
    </source>
</evidence>
<dbReference type="PANTHER" id="PTHR11461">
    <property type="entry name" value="SERINE PROTEASE INHIBITOR, SERPIN"/>
    <property type="match status" value="1"/>
</dbReference>
<comment type="caution">
    <text evidence="7">The sequence shown here is derived from an EMBL/GenBank/DDBJ whole genome shotgun (WGS) entry which is preliminary data.</text>
</comment>
<dbReference type="SUPFAM" id="SSF56574">
    <property type="entry name" value="Serpins"/>
    <property type="match status" value="1"/>
</dbReference>
<name>A0AAW1TX15_9CUCU</name>
<organism evidence="7 8">
    <name type="scientific">Henosepilachna vigintioctopunctata</name>
    <dbReference type="NCBI Taxonomy" id="420089"/>
    <lineage>
        <taxon>Eukaryota</taxon>
        <taxon>Metazoa</taxon>
        <taxon>Ecdysozoa</taxon>
        <taxon>Arthropoda</taxon>
        <taxon>Hexapoda</taxon>
        <taxon>Insecta</taxon>
        <taxon>Pterygota</taxon>
        <taxon>Neoptera</taxon>
        <taxon>Endopterygota</taxon>
        <taxon>Coleoptera</taxon>
        <taxon>Polyphaga</taxon>
        <taxon>Cucujiformia</taxon>
        <taxon>Coccinelloidea</taxon>
        <taxon>Coccinellidae</taxon>
        <taxon>Epilachninae</taxon>
        <taxon>Epilachnini</taxon>
        <taxon>Henosepilachna</taxon>
    </lineage>
</organism>
<evidence type="ECO:0000313" key="7">
    <source>
        <dbReference type="EMBL" id="KAK9874840.1"/>
    </source>
</evidence>
<comment type="similarity">
    <text evidence="1 4">Belongs to the serpin family.</text>
</comment>
<dbReference type="EMBL" id="JARQZJ010000032">
    <property type="protein sequence ID" value="KAK9874840.1"/>
    <property type="molecule type" value="Genomic_DNA"/>
</dbReference>
<dbReference type="InterPro" id="IPR042185">
    <property type="entry name" value="Serpin_sf_2"/>
</dbReference>
<evidence type="ECO:0000256" key="1">
    <source>
        <dbReference type="ARBA" id="ARBA00009500"/>
    </source>
</evidence>
<dbReference type="Gene3D" id="2.30.39.10">
    <property type="entry name" value="Alpha-1-antitrypsin, domain 1"/>
    <property type="match status" value="1"/>
</dbReference>
<keyword evidence="5" id="KW-0732">Signal</keyword>
<dbReference type="GO" id="GO:0005615">
    <property type="term" value="C:extracellular space"/>
    <property type="evidence" value="ECO:0007669"/>
    <property type="project" value="InterPro"/>
</dbReference>
<dbReference type="Pfam" id="PF00079">
    <property type="entry name" value="Serpin"/>
    <property type="match status" value="1"/>
</dbReference>
<gene>
    <name evidence="7" type="ORF">WA026_005656</name>
</gene>
<dbReference type="InterPro" id="IPR023796">
    <property type="entry name" value="Serpin_dom"/>
</dbReference>
<dbReference type="InterPro" id="IPR042178">
    <property type="entry name" value="Serpin_sf_1"/>
</dbReference>
<accession>A0AAW1TX15</accession>
<dbReference type="PROSITE" id="PS00284">
    <property type="entry name" value="SERPIN"/>
    <property type="match status" value="1"/>
</dbReference>
<dbReference type="InterPro" id="IPR036186">
    <property type="entry name" value="Serpin_sf"/>
</dbReference>
<evidence type="ECO:0000313" key="8">
    <source>
        <dbReference type="Proteomes" id="UP001431783"/>
    </source>
</evidence>
<dbReference type="AlphaFoldDB" id="A0AAW1TX15"/>
<keyword evidence="2" id="KW-0646">Protease inhibitor</keyword>
<keyword evidence="8" id="KW-1185">Reference proteome</keyword>
<dbReference type="SMART" id="SM00093">
    <property type="entry name" value="SERPIN"/>
    <property type="match status" value="1"/>
</dbReference>
<protein>
    <recommendedName>
        <fullName evidence="6">Serpin domain-containing protein</fullName>
    </recommendedName>
</protein>
<reference evidence="7 8" key="1">
    <citation type="submission" date="2023-03" db="EMBL/GenBank/DDBJ databases">
        <title>Genome insight into feeding habits of ladybird beetles.</title>
        <authorList>
            <person name="Li H.-S."/>
            <person name="Huang Y.-H."/>
            <person name="Pang H."/>
        </authorList>
    </citation>
    <scope>NUCLEOTIDE SEQUENCE [LARGE SCALE GENOMIC DNA]</scope>
    <source>
        <strain evidence="7">SYSU_2023b</strain>
        <tissue evidence="7">Whole body</tissue>
    </source>
</reference>
<dbReference type="InterPro" id="IPR023795">
    <property type="entry name" value="Serpin_CS"/>
</dbReference>
<sequence>MEKNFKFMKSVSILFILGTVLSSVHSISHNFCRTNNEVSINIYHQLIKFQNGNFVFGIFPVDALLALTYLGTEGDVANQIKSAFAWNVSDDQIKLEFQEAVQELQQLPHCEIRLNNRFYIPNRLDLNPKFVEIASHFDTNIVKMDFSSAKQAVENINHWVSSRTHNKIGNFLNEKLVTAKTVAVSVNNLFFSSKWLHAFDKRETKKMDFHLSSQETVQVDMMKISGYFEVFRHPTLKIKNVKIPFENERVYMVIMLSDDIDGVDSIAKNARENWYDRNFTSEFITLYVPKFEIASTIDIIPSLKNMGITKLFSEKISGIAKEPVKISVVTQKIQINVNERGTDIDDSPIAEKQATKKHENSKEEGEIFNVNHPFVFGILYDDFSLIFGRINKI</sequence>
<dbReference type="InterPro" id="IPR000215">
    <property type="entry name" value="Serpin_fam"/>
</dbReference>
<dbReference type="GO" id="GO:0004867">
    <property type="term" value="F:serine-type endopeptidase inhibitor activity"/>
    <property type="evidence" value="ECO:0007669"/>
    <property type="project" value="UniProtKB-KW"/>
</dbReference>
<proteinExistence type="inferred from homology"/>
<dbReference type="Proteomes" id="UP001431783">
    <property type="component" value="Unassembled WGS sequence"/>
</dbReference>
<evidence type="ECO:0000256" key="2">
    <source>
        <dbReference type="ARBA" id="ARBA00022690"/>
    </source>
</evidence>
<dbReference type="PANTHER" id="PTHR11461:SF211">
    <property type="entry name" value="GH10112P-RELATED"/>
    <property type="match status" value="1"/>
</dbReference>
<evidence type="ECO:0000256" key="3">
    <source>
        <dbReference type="ARBA" id="ARBA00022900"/>
    </source>
</evidence>
<evidence type="ECO:0000256" key="5">
    <source>
        <dbReference type="SAM" id="SignalP"/>
    </source>
</evidence>
<dbReference type="Gene3D" id="3.30.497.10">
    <property type="entry name" value="Antithrombin, subunit I, domain 2"/>
    <property type="match status" value="1"/>
</dbReference>
<feature type="chain" id="PRO_5043710577" description="Serpin domain-containing protein" evidence="5">
    <location>
        <begin position="27"/>
        <end position="393"/>
    </location>
</feature>
<feature type="domain" description="Serpin" evidence="6">
    <location>
        <begin position="40"/>
        <end position="393"/>
    </location>
</feature>
<evidence type="ECO:0000256" key="4">
    <source>
        <dbReference type="RuleBase" id="RU000411"/>
    </source>
</evidence>